<reference evidence="3" key="1">
    <citation type="submission" date="2016-04" db="EMBL/GenBank/DDBJ databases">
        <authorList>
            <person name="Evans L.H."/>
            <person name="Alamgir A."/>
            <person name="Owens N."/>
            <person name="Weber N.D."/>
            <person name="Virtaneva K."/>
            <person name="Barbian K."/>
            <person name="Babar A."/>
            <person name="Rosenke K."/>
        </authorList>
    </citation>
    <scope>NUCLEOTIDE SEQUENCE</scope>
    <source>
        <strain evidence="3">Nono1</strain>
    </source>
</reference>
<sequence>MGWITIATGHELTVGQTRRPVLACRTAAGHTLAKVPAGVKKDPAAVRLIALCDRLAEHARAVHDRVESWMVRSLPVPAEVFAAVWDDPVWRETLTGLVVAPITGGRPDLGRCTLLREGTWTGADAFAIPHPLLLGEHELALWRARHLTQAVEQVHREVWTRPASMDRTHGVIDTLHAQYESGAAFERRVHELGGRIRGDRARFTVHAPEPLGIELDLDWSGPMSPAYLMSLTFTAGGREIGDIAWSEGVRILAALYAARTLDEAEPEPEPETGTVAAAEVYARYCAAHEGEPGTVARSGRTEPTREVLLRAGAVLSGQPAAAGEDPCVAVRYAHPVLDMPVVELVRRAAVDGDKAEKSLYDLAPVAETDVGAVHAGPLGFLAIALHAYPAHRARILAVHTDLRAARDLAARKPGLARTALTRTGDDLKTHAPELLPPFYEECARILAAAGSARFAAACFEQARAAEDAHTLPVDEAALVAAHLAAGPDAAGPATLKKHGKRLAARHPAPDAYRWQRALLTAWCEHVQDGADGALALADGWAALARAARRALGGPEDERAVRALLASGCMESAPQALWTFVLTLLGPMARADAGIGRALLGVLPLPAKDTPQAKSAAVSLLLRNLAGAGLTAPFTTIPGPAVQDWLGRFLKLYAGLALPVAGLGDLLHDAGTRLRAEGLTCDDHEAVLGLDEDEVNRWEETAADLPLLDLLVDRGVPLARPRLLHTFKLYDRLASGPGTDLAAVAADPDWAPLLRDAIVGNVTNQLNVTEPAVPKQTAPETVRALTTTHGTARIVAAILAEHAARVPDQGLPDAHAALCDAGRFTVAGVPGPLLDSVRAIATGTDPARALAATLSGGVLDELELPALLPGHVNTITDYLEESGADLLLIQSGRLWEHQFRACVVTPDGAGPSHGFGTYEDISSRSHERTEARDLYDRCLIAVDGRVTVLDHGGPHCPHGSTHPAARRVVPADGERVTFPGGAEATVWRGRGRIIELRDPYGRTIGRYVRGWGRVPEHDGAENIGTVEHHRYAAGTRLVVPPGWWSAMRPRDPEGSRALRAVDEKQAQALIDVADAALAADLLRVLDPETGYAEQGAAGDELAGRLRPLLPEITDESLLRGVTFLVWTAVECRERAFALLERLALTPPPHLRPAPAASAPAVRSEESREPYDPGPESAYERIVHFTRAAAELPYEMKVAAFDATAVKGIENTLGRLGAAVLEAAWDGGGHPRPPHLGAVAEAGWDGGGHARLRELAAVPELLRTDGTWHVARLRPGYDLGQIHSGRGPIAAASVADHEEVGYGDAVTALLHTPGGPDPLLFTRNRVVELRTCRGWGDPDRLRRALDLIAENGPPPVDREATVQAFAEATGLSPAQCLILLSTSARTLSWPDGWARGRVAALHPGDAARAAGLTELDLHLAALCLEALTTADEAVEVVELLMPDDPADLWRTGPDVDRAVAYWTQRHPRLTPLTTRQWVTLAAGAEEALAALIALLGERPSVPPLGHLAQAARLLSDRLPKDHPARTTVAARLRDLREHVAAPDTTVPVAAGVTSVTALERAAGATAAHLPGSRLAIGDALVLEPAGDGYRVHLRPAGWPDLDALAPALRRSGATDVALVTEDLRFLLSPEAFA</sequence>
<dbReference type="EMBL" id="LT559118">
    <property type="protein sequence ID" value="SBO96147.1"/>
    <property type="molecule type" value="Genomic_DNA"/>
</dbReference>
<dbReference type="RefSeq" id="WP_225275473.1">
    <property type="nucleotide sequence ID" value="NZ_CP084058.1"/>
</dbReference>
<evidence type="ECO:0000313" key="3">
    <source>
        <dbReference type="EMBL" id="SBO96147.1"/>
    </source>
</evidence>
<evidence type="ECO:0000259" key="2">
    <source>
        <dbReference type="Pfam" id="PF13569"/>
    </source>
</evidence>
<proteinExistence type="predicted"/>
<dbReference type="Pfam" id="PF13569">
    <property type="entry name" value="DUF4132"/>
    <property type="match status" value="1"/>
</dbReference>
<organism evidence="3">
    <name type="scientific">Nonomuraea gerenzanensis</name>
    <dbReference type="NCBI Taxonomy" id="93944"/>
    <lineage>
        <taxon>Bacteria</taxon>
        <taxon>Bacillati</taxon>
        <taxon>Actinomycetota</taxon>
        <taxon>Actinomycetes</taxon>
        <taxon>Streptosporangiales</taxon>
        <taxon>Streptosporangiaceae</taxon>
        <taxon>Nonomuraea</taxon>
    </lineage>
</organism>
<accession>A0A1M4EB16</accession>
<name>A0A1M4EB16_9ACTN</name>
<evidence type="ECO:0000256" key="1">
    <source>
        <dbReference type="SAM" id="MobiDB-lite"/>
    </source>
</evidence>
<protein>
    <recommendedName>
        <fullName evidence="2">DUF4132 domain-containing protein</fullName>
    </recommendedName>
</protein>
<dbReference type="InterPro" id="IPR025406">
    <property type="entry name" value="DUF4132"/>
</dbReference>
<feature type="domain" description="DUF4132" evidence="2">
    <location>
        <begin position="29"/>
        <end position="164"/>
    </location>
</feature>
<feature type="compositionally biased region" description="Low complexity" evidence="1">
    <location>
        <begin position="1151"/>
        <end position="1160"/>
    </location>
</feature>
<feature type="region of interest" description="Disordered" evidence="1">
    <location>
        <begin position="1147"/>
        <end position="1174"/>
    </location>
</feature>
<gene>
    <name evidence="3" type="ORF">BN4615_P5663</name>
</gene>